<dbReference type="SUPFAM" id="SSF53850">
    <property type="entry name" value="Periplasmic binding protein-like II"/>
    <property type="match status" value="1"/>
</dbReference>
<protein>
    <submittedName>
        <fullName evidence="1">ABC-type phosphate/phosphonate transport system substrate-binding protein</fullName>
    </submittedName>
</protein>
<dbReference type="PANTHER" id="PTHR35841:SF1">
    <property type="entry name" value="PHOSPHONATES-BINDING PERIPLASMIC PROTEIN"/>
    <property type="match status" value="1"/>
</dbReference>
<dbReference type="AlphaFoldDB" id="A0A562SLJ3"/>
<dbReference type="RefSeq" id="WP_208995265.1">
    <property type="nucleotide sequence ID" value="NZ_SMLY01000084.1"/>
</dbReference>
<dbReference type="Gene3D" id="3.40.190.10">
    <property type="entry name" value="Periplasmic binding protein-like II"/>
    <property type="match status" value="1"/>
</dbReference>
<organism evidence="1 2">
    <name type="scientific">Roseibium hamelinense</name>
    <dbReference type="NCBI Taxonomy" id="150831"/>
    <lineage>
        <taxon>Bacteria</taxon>
        <taxon>Pseudomonadati</taxon>
        <taxon>Pseudomonadota</taxon>
        <taxon>Alphaproteobacteria</taxon>
        <taxon>Hyphomicrobiales</taxon>
        <taxon>Stappiaceae</taxon>
        <taxon>Roseibium</taxon>
    </lineage>
</organism>
<comment type="caution">
    <text evidence="1">The sequence shown here is derived from an EMBL/GenBank/DDBJ whole genome shotgun (WGS) entry which is preliminary data.</text>
</comment>
<dbReference type="PANTHER" id="PTHR35841">
    <property type="entry name" value="PHOSPHONATES-BINDING PERIPLASMIC PROTEIN"/>
    <property type="match status" value="1"/>
</dbReference>
<evidence type="ECO:0000313" key="1">
    <source>
        <dbReference type="EMBL" id="TWI82169.1"/>
    </source>
</evidence>
<dbReference type="Pfam" id="PF12974">
    <property type="entry name" value="Phosphonate-bd"/>
    <property type="match status" value="1"/>
</dbReference>
<evidence type="ECO:0000313" key="2">
    <source>
        <dbReference type="Proteomes" id="UP000320593"/>
    </source>
</evidence>
<keyword evidence="2" id="KW-1185">Reference proteome</keyword>
<name>A0A562SLJ3_9HYPH</name>
<sequence>MTMHQAADFVVPRKLIRLPMYDWPQFAQHTRSLEAAIAESVFTELGLVDGTYEDATDHTDLTDLWMSPDLLVAQTCGYPLVTQLVDQVVPLGIPHYDAPGCEAERYVSHIIVRCDDELVGLQDLCGKVAVVNGPDSQSGYNAFRHAIAPLAGGQPYFAGVLQSGSHLKSLKAVAASRADVCCVDAICWEYTMRTLPELAQQLRPIARTQSVPGLPLVTSKHRSEKEISALGAVLAEVFSCSKTEESRRNLGICGFTHCSFTDYAPILQMKHEAEMLGYPAVN</sequence>
<proteinExistence type="predicted"/>
<dbReference type="EMBL" id="VLLF01000009">
    <property type="protein sequence ID" value="TWI82169.1"/>
    <property type="molecule type" value="Genomic_DNA"/>
</dbReference>
<reference evidence="1 2" key="1">
    <citation type="submission" date="2019-07" db="EMBL/GenBank/DDBJ databases">
        <title>Genomic Encyclopedia of Archaeal and Bacterial Type Strains, Phase II (KMG-II): from individual species to whole genera.</title>
        <authorList>
            <person name="Goeker M."/>
        </authorList>
    </citation>
    <scope>NUCLEOTIDE SEQUENCE [LARGE SCALE GENOMIC DNA]</scope>
    <source>
        <strain evidence="1 2">ATCC BAA-252</strain>
    </source>
</reference>
<accession>A0A562SLJ3</accession>
<gene>
    <name evidence="1" type="ORF">JM93_03513</name>
</gene>
<dbReference type="Proteomes" id="UP000320593">
    <property type="component" value="Unassembled WGS sequence"/>
</dbReference>